<dbReference type="PANTHER" id="PTHR33473">
    <property type="entry name" value="ATP-DEPENDENT CLP PROTEASE ADAPTER PROTEIN CLPS1, CHLOROPLASTIC"/>
    <property type="match status" value="1"/>
</dbReference>
<evidence type="ECO:0000313" key="2">
    <source>
        <dbReference type="EMBL" id="AFY27830.1"/>
    </source>
</evidence>
<feature type="domain" description="Adaptor protein ClpS core" evidence="1">
    <location>
        <begin position="34"/>
        <end position="99"/>
    </location>
</feature>
<dbReference type="GO" id="GO:0030163">
    <property type="term" value="P:protein catabolic process"/>
    <property type="evidence" value="ECO:0007669"/>
    <property type="project" value="InterPro"/>
</dbReference>
<proteinExistence type="predicted"/>
<dbReference type="GO" id="GO:0006508">
    <property type="term" value="P:proteolysis"/>
    <property type="evidence" value="ECO:0007669"/>
    <property type="project" value="InterPro"/>
</dbReference>
<dbReference type="Pfam" id="PF02617">
    <property type="entry name" value="ClpS"/>
    <property type="match status" value="1"/>
</dbReference>
<dbReference type="SUPFAM" id="SSF54736">
    <property type="entry name" value="ClpS-like"/>
    <property type="match status" value="1"/>
</dbReference>
<evidence type="ECO:0000259" key="1">
    <source>
        <dbReference type="Pfam" id="PF02617"/>
    </source>
</evidence>
<reference evidence="3" key="1">
    <citation type="journal article" date="2013" name="Proc. Natl. Acad. Sci. U.S.A.">
        <title>Improving the coverage of the cyanobacterial phylum using diversity-driven genome sequencing.</title>
        <authorList>
            <person name="Shih P.M."/>
            <person name="Wu D."/>
            <person name="Latifi A."/>
            <person name="Axen S.D."/>
            <person name="Fewer D.P."/>
            <person name="Talla E."/>
            <person name="Calteau A."/>
            <person name="Cai F."/>
            <person name="Tandeau de Marsac N."/>
            <person name="Rippka R."/>
            <person name="Herdman M."/>
            <person name="Sivonen K."/>
            <person name="Coursin T."/>
            <person name="Laurent T."/>
            <person name="Goodwin L."/>
            <person name="Nolan M."/>
            <person name="Davenport K.W."/>
            <person name="Han C.S."/>
            <person name="Rubin E.M."/>
            <person name="Eisen J.A."/>
            <person name="Woyke T."/>
            <person name="Gugger M."/>
            <person name="Kerfeld C.A."/>
        </authorList>
    </citation>
    <scope>NUCLEOTIDE SEQUENCE [LARGE SCALE GENOMIC DNA]</scope>
    <source>
        <strain evidence="3">ATCC 27147 / PCC 6307</strain>
    </source>
</reference>
<sequence length="110" mass="11855">MLPTLGTGSRCRPMVVAPSRSPAPIAQRRSAPYPSVNVIVLDDDVNTFQHVVAVLVRHLPGMQPDRAWELAHRIDGEGSAVVWSGPLEQGELYHQLLSAEGLTMAPLGHG</sequence>
<dbReference type="eggNOG" id="COG2127">
    <property type="taxonomic scope" value="Bacteria"/>
</dbReference>
<dbReference type="Gene3D" id="3.30.1390.10">
    <property type="match status" value="1"/>
</dbReference>
<dbReference type="NCBIfam" id="NF009563">
    <property type="entry name" value="PRK13019.1-3"/>
    <property type="match status" value="1"/>
</dbReference>
<dbReference type="PANTHER" id="PTHR33473:SF3">
    <property type="entry name" value="ATP-DEPENDENT CLP PROTEASE ADAPTER PROTEIN CLPS"/>
    <property type="match status" value="1"/>
</dbReference>
<dbReference type="InterPro" id="IPR022935">
    <property type="entry name" value="ClpS"/>
</dbReference>
<accession>K9P433</accession>
<evidence type="ECO:0000313" key="3">
    <source>
        <dbReference type="Proteomes" id="UP000010388"/>
    </source>
</evidence>
<dbReference type="KEGG" id="cgc:Cyagr_0640"/>
<dbReference type="InterPro" id="IPR003769">
    <property type="entry name" value="ClpS_core"/>
</dbReference>
<dbReference type="STRING" id="292564.Cyagr_0640"/>
<dbReference type="Proteomes" id="UP000010388">
    <property type="component" value="Chromosome"/>
</dbReference>
<organism evidence="2 3">
    <name type="scientific">Cyanobium gracile (strain ATCC 27147 / PCC 6307)</name>
    <dbReference type="NCBI Taxonomy" id="292564"/>
    <lineage>
        <taxon>Bacteria</taxon>
        <taxon>Bacillati</taxon>
        <taxon>Cyanobacteriota</taxon>
        <taxon>Cyanophyceae</taxon>
        <taxon>Synechococcales</taxon>
        <taxon>Prochlorococcaceae</taxon>
        <taxon>Cyanobium</taxon>
    </lineage>
</organism>
<gene>
    <name evidence="2" type="ordered locus">Cyagr_0640</name>
</gene>
<dbReference type="HOGENOM" id="CLU_134083_0_0_3"/>
<dbReference type="InterPro" id="IPR014719">
    <property type="entry name" value="Ribosomal_bL12_C/ClpS-like"/>
</dbReference>
<dbReference type="PATRIC" id="fig|292564.3.peg.594"/>
<dbReference type="AlphaFoldDB" id="K9P433"/>
<name>K9P433_CYAGP</name>
<protein>
    <recommendedName>
        <fullName evidence="1">Adaptor protein ClpS core domain-containing protein</fullName>
    </recommendedName>
</protein>
<dbReference type="EMBL" id="CP003495">
    <property type="protein sequence ID" value="AFY27830.1"/>
    <property type="molecule type" value="Genomic_DNA"/>
</dbReference>